<keyword evidence="1" id="KW-1133">Transmembrane helix</keyword>
<evidence type="ECO:0008006" key="4">
    <source>
        <dbReference type="Google" id="ProtNLM"/>
    </source>
</evidence>
<dbReference type="PATRIC" id="fig|45065.4.peg.2223"/>
<comment type="caution">
    <text evidence="2">The sequence shown here is derived from an EMBL/GenBank/DDBJ whole genome shotgun (WGS) entry which is preliminary data.</text>
</comment>
<dbReference type="EMBL" id="LNYC01000073">
    <property type="protein sequence ID" value="KTC97076.1"/>
    <property type="molecule type" value="Genomic_DNA"/>
</dbReference>
<evidence type="ECO:0000256" key="1">
    <source>
        <dbReference type="SAM" id="Phobius"/>
    </source>
</evidence>
<evidence type="ECO:0000313" key="3">
    <source>
        <dbReference type="Proteomes" id="UP000054785"/>
    </source>
</evidence>
<organism evidence="2 3">
    <name type="scientific">Legionella geestiana</name>
    <dbReference type="NCBI Taxonomy" id="45065"/>
    <lineage>
        <taxon>Bacteria</taxon>
        <taxon>Pseudomonadati</taxon>
        <taxon>Pseudomonadota</taxon>
        <taxon>Gammaproteobacteria</taxon>
        <taxon>Legionellales</taxon>
        <taxon>Legionellaceae</taxon>
        <taxon>Legionella</taxon>
    </lineage>
</organism>
<reference evidence="2 3" key="1">
    <citation type="submission" date="2015-11" db="EMBL/GenBank/DDBJ databases">
        <title>Genomic analysis of 38 Legionella species identifies large and diverse effector repertoires.</title>
        <authorList>
            <person name="Burstein D."/>
            <person name="Amaro F."/>
            <person name="Zusman T."/>
            <person name="Lifshitz Z."/>
            <person name="Cohen O."/>
            <person name="Gilbert J.A."/>
            <person name="Pupko T."/>
            <person name="Shuman H.A."/>
            <person name="Segal G."/>
        </authorList>
    </citation>
    <scope>NUCLEOTIDE SEQUENCE [LARGE SCALE GENOMIC DNA]</scope>
    <source>
        <strain evidence="2 3">ATCC 49504</strain>
    </source>
</reference>
<proteinExistence type="predicted"/>
<evidence type="ECO:0000313" key="2">
    <source>
        <dbReference type="EMBL" id="KTC97076.1"/>
    </source>
</evidence>
<keyword evidence="1" id="KW-0812">Transmembrane</keyword>
<dbReference type="AlphaFoldDB" id="A0A0W0TNA5"/>
<gene>
    <name evidence="2" type="ORF">Lgee_2047</name>
</gene>
<keyword evidence="3" id="KW-1185">Reference proteome</keyword>
<accession>A0A0W0TNA5</accession>
<name>A0A0W0TNA5_9GAMM</name>
<protein>
    <recommendedName>
        <fullName evidence="4">Transmembrane protein</fullName>
    </recommendedName>
</protein>
<feature type="transmembrane region" description="Helical" evidence="1">
    <location>
        <begin position="154"/>
        <end position="174"/>
    </location>
</feature>
<sequence length="256" mass="27570">MALFNLPSIEQAFKELFLKKKDAPLELTADTVMRGLTGLPHAGADRYLRSYLLFVFEFALNTLKVLFIFLPFVVGKGLGRLAEKMADTDSRILVPYMGKVGYLIAGLAVIGSGLTYLASLIAFAGAFTGACLLASTDTIKAAGEHSNSKSSLKVTLPVTVLTVIAHAALLFFSWPAYLGLFGLKFATRAHEELQKSAYHKDCAEKVYMRVNVGSVTDDLNNQPTSSPQNSPRLFQAQVTKSDDTALSIGVIPGAST</sequence>
<dbReference type="Proteomes" id="UP000054785">
    <property type="component" value="Unassembled WGS sequence"/>
</dbReference>
<feature type="transmembrane region" description="Helical" evidence="1">
    <location>
        <begin position="51"/>
        <end position="73"/>
    </location>
</feature>
<keyword evidence="1" id="KW-0472">Membrane</keyword>